<dbReference type="PANTHER" id="PTHR15337">
    <property type="entry name" value="ANTERIOR GRADIENT PROTEIN-RELATED"/>
    <property type="match status" value="1"/>
</dbReference>
<feature type="chain" id="PRO_5046820902" evidence="2">
    <location>
        <begin position="27"/>
        <end position="513"/>
    </location>
</feature>
<protein>
    <submittedName>
        <fullName evidence="4">Thioredoxin family protein</fullName>
    </submittedName>
</protein>
<dbReference type="Pfam" id="PF13899">
    <property type="entry name" value="Thioredoxin_7"/>
    <property type="match status" value="1"/>
</dbReference>
<dbReference type="Gene3D" id="3.40.30.10">
    <property type="entry name" value="Glutaredoxin"/>
    <property type="match status" value="1"/>
</dbReference>
<dbReference type="Proteomes" id="UP001524587">
    <property type="component" value="Unassembled WGS sequence"/>
</dbReference>
<dbReference type="InterPro" id="IPR051099">
    <property type="entry name" value="AGR/TXD"/>
</dbReference>
<feature type="domain" description="Thioredoxin" evidence="3">
    <location>
        <begin position="31"/>
        <end position="156"/>
    </location>
</feature>
<evidence type="ECO:0000256" key="1">
    <source>
        <dbReference type="ARBA" id="ARBA00022729"/>
    </source>
</evidence>
<feature type="signal peptide" evidence="2">
    <location>
        <begin position="1"/>
        <end position="26"/>
    </location>
</feature>
<dbReference type="SUPFAM" id="SSF52833">
    <property type="entry name" value="Thioredoxin-like"/>
    <property type="match status" value="1"/>
</dbReference>
<reference evidence="4 5" key="1">
    <citation type="submission" date="2022-06" db="EMBL/GenBank/DDBJ databases">
        <title>Endosaccharibacter gen. nov., sp. nov., endophytic bacteria isolated from sugarcane.</title>
        <authorList>
            <person name="Pitiwittayakul N."/>
            <person name="Yukphan P."/>
            <person name="Charoenyingcharoen P."/>
            <person name="Tanasupawat S."/>
        </authorList>
    </citation>
    <scope>NUCLEOTIDE SEQUENCE [LARGE SCALE GENOMIC DNA]</scope>
    <source>
        <strain evidence="4 5">KSS8</strain>
    </source>
</reference>
<organism evidence="4 5">
    <name type="scientific">Endosaccharibacter trunci</name>
    <dbReference type="NCBI Taxonomy" id="2812733"/>
    <lineage>
        <taxon>Bacteria</taxon>
        <taxon>Pseudomonadati</taxon>
        <taxon>Pseudomonadota</taxon>
        <taxon>Alphaproteobacteria</taxon>
        <taxon>Acetobacterales</taxon>
        <taxon>Acetobacteraceae</taxon>
        <taxon>Endosaccharibacter</taxon>
    </lineage>
</organism>
<comment type="caution">
    <text evidence="4">The sequence shown here is derived from an EMBL/GenBank/DDBJ whole genome shotgun (WGS) entry which is preliminary data.</text>
</comment>
<dbReference type="CDD" id="cd02947">
    <property type="entry name" value="TRX_family"/>
    <property type="match status" value="1"/>
</dbReference>
<dbReference type="InterPro" id="IPR013766">
    <property type="entry name" value="Thioredoxin_domain"/>
</dbReference>
<evidence type="ECO:0000259" key="3">
    <source>
        <dbReference type="PROSITE" id="PS51352"/>
    </source>
</evidence>
<dbReference type="InterPro" id="IPR036249">
    <property type="entry name" value="Thioredoxin-like_sf"/>
</dbReference>
<name>A0ABT1WA23_9PROT</name>
<gene>
    <name evidence="4" type="ORF">NFI95_12380</name>
</gene>
<sequence>MHRWLGFLVAGSAIAAMGAAPNPAMARTAPPAVAGQNPDASAPQIAWREGDVEDAFAEAREKNKPVLLYWGAKWCPPCNQLKQSLFKDPTFIAETRNFIPVHLDGDAPDAQKWGERFGIAGYPTVIVLLPDRTEVTRLSGGSMADTLTGVLKLAAARTSSTEDLLARAETPGALTPADWQLLSSFDWLDDPKHVGDLARGSVLVDKLAKAAPDPAMRRHFALTALLMASGDAEQPRLSAAQQSVLRQTLPGILSSYAEVKNNRQELAEGTASLILALPAGKERSRLSHDLIAAMDRVAADDSLPLGDRLSSIDPEIVLSKAANHGAVPQAVLAKVRARVAMADRLATNPQMRQGVMPGAGEALIEAGDPKGGAALWEAELPHAVAPFYYMADLSDLAAAEKNDAAALDWSRKAAESAVGPATRIQWAIRYSEAVMRLEPTDKQAVSAAASMVVDRLAHDTAGYAERTQRKVARWGDQLRAWSARNDGAAVLAQLGARLDAACAGNRCQNVLKT</sequence>
<keyword evidence="1 2" id="KW-0732">Signal</keyword>
<evidence type="ECO:0000313" key="5">
    <source>
        <dbReference type="Proteomes" id="UP001524587"/>
    </source>
</evidence>
<keyword evidence="5" id="KW-1185">Reference proteome</keyword>
<evidence type="ECO:0000256" key="2">
    <source>
        <dbReference type="SAM" id="SignalP"/>
    </source>
</evidence>
<evidence type="ECO:0000313" key="4">
    <source>
        <dbReference type="EMBL" id="MCQ8279240.1"/>
    </source>
</evidence>
<dbReference type="PROSITE" id="PS51352">
    <property type="entry name" value="THIOREDOXIN_2"/>
    <property type="match status" value="1"/>
</dbReference>
<accession>A0ABT1WA23</accession>
<proteinExistence type="predicted"/>
<dbReference type="PANTHER" id="PTHR15337:SF11">
    <property type="entry name" value="THIOREDOXIN DOMAIN-CONTAINING PROTEIN"/>
    <property type="match status" value="1"/>
</dbReference>
<dbReference type="EMBL" id="JAMSKV010000011">
    <property type="protein sequence ID" value="MCQ8279240.1"/>
    <property type="molecule type" value="Genomic_DNA"/>
</dbReference>
<dbReference type="RefSeq" id="WP_422864732.1">
    <property type="nucleotide sequence ID" value="NZ_JAMSKV010000011.1"/>
</dbReference>